<dbReference type="Proteomes" id="UP001595997">
    <property type="component" value="Unassembled WGS sequence"/>
</dbReference>
<feature type="region of interest" description="Disordered" evidence="1">
    <location>
        <begin position="55"/>
        <end position="82"/>
    </location>
</feature>
<sequence length="349" mass="38833">MGTDEMSCLGLTEEQERIYRLCLREPGIGLDGLIDQLRLSPHAAREELGRLRELGLLHSEVPTQGGSEEPSGEDRPSDEDGLAAADPDVAVARLLDLRLHELHEKLQQVTELQPLVASLRPESAEQRPPTVVGIEQITDLPKIRDRIDDLAFFAREEVSLVEPSTALRPEDIEQDRPRVLRCLRRGLTVRTVLVRKVLDHAPTVAYLRELESHGARVRLVSHTTAKIQMYDRRTAVVPVHPEDSSRGALFAQESGLVSNILAMFESIWAESDDLGALLGERRSEDDDGPSELERMVLRAMCSGGKDEAGARDLGVSVRTYRRYIADLMQLLGAGNRPQAALLARERGWI</sequence>
<reference evidence="4" key="1">
    <citation type="journal article" date="2019" name="Int. J. Syst. Evol. Microbiol.">
        <title>The Global Catalogue of Microorganisms (GCM) 10K type strain sequencing project: providing services to taxonomists for standard genome sequencing and annotation.</title>
        <authorList>
            <consortium name="The Broad Institute Genomics Platform"/>
            <consortium name="The Broad Institute Genome Sequencing Center for Infectious Disease"/>
            <person name="Wu L."/>
            <person name="Ma J."/>
        </authorList>
    </citation>
    <scope>NUCLEOTIDE SEQUENCE [LARGE SCALE GENOMIC DNA]</scope>
    <source>
        <strain evidence="4">CGMCC 4.7357</strain>
    </source>
</reference>
<dbReference type="RefSeq" id="WP_386449313.1">
    <property type="nucleotide sequence ID" value="NZ_JBHSFH010000007.1"/>
</dbReference>
<dbReference type="SMART" id="SM00421">
    <property type="entry name" value="HTH_LUXR"/>
    <property type="match status" value="1"/>
</dbReference>
<feature type="domain" description="HTH luxR-type" evidence="2">
    <location>
        <begin position="286"/>
        <end position="343"/>
    </location>
</feature>
<protein>
    <submittedName>
        <fullName evidence="3">Helix-turn-helix transcriptional regulator</fullName>
    </submittedName>
</protein>
<dbReference type="PANTHER" id="PTHR34293">
    <property type="entry name" value="HTH-TYPE TRANSCRIPTIONAL REGULATOR TRMBL2"/>
    <property type="match status" value="1"/>
</dbReference>
<dbReference type="InterPro" id="IPR000792">
    <property type="entry name" value="Tscrpt_reg_LuxR_C"/>
</dbReference>
<accession>A0ABV9AAA9</accession>
<dbReference type="InterPro" id="IPR036388">
    <property type="entry name" value="WH-like_DNA-bd_sf"/>
</dbReference>
<dbReference type="InterPro" id="IPR051797">
    <property type="entry name" value="TrmB-like"/>
</dbReference>
<dbReference type="PANTHER" id="PTHR34293:SF1">
    <property type="entry name" value="HTH-TYPE TRANSCRIPTIONAL REGULATOR TRMBL2"/>
    <property type="match status" value="1"/>
</dbReference>
<dbReference type="SUPFAM" id="SSF46785">
    <property type="entry name" value="Winged helix' DNA-binding domain"/>
    <property type="match status" value="1"/>
</dbReference>
<evidence type="ECO:0000313" key="4">
    <source>
        <dbReference type="Proteomes" id="UP001595997"/>
    </source>
</evidence>
<name>A0ABV9AAA9_9ACTN</name>
<proteinExistence type="predicted"/>
<evidence type="ECO:0000313" key="3">
    <source>
        <dbReference type="EMBL" id="MFC4495871.1"/>
    </source>
</evidence>
<keyword evidence="4" id="KW-1185">Reference proteome</keyword>
<dbReference type="InterPro" id="IPR016032">
    <property type="entry name" value="Sig_transdc_resp-reg_C-effctor"/>
</dbReference>
<dbReference type="InterPro" id="IPR036390">
    <property type="entry name" value="WH_DNA-bd_sf"/>
</dbReference>
<comment type="caution">
    <text evidence="3">The sequence shown here is derived from an EMBL/GenBank/DDBJ whole genome shotgun (WGS) entry which is preliminary data.</text>
</comment>
<evidence type="ECO:0000259" key="2">
    <source>
        <dbReference type="SMART" id="SM00421"/>
    </source>
</evidence>
<organism evidence="3 4">
    <name type="scientific">Streptomyces ovatisporus</name>
    <dbReference type="NCBI Taxonomy" id="1128682"/>
    <lineage>
        <taxon>Bacteria</taxon>
        <taxon>Bacillati</taxon>
        <taxon>Actinomycetota</taxon>
        <taxon>Actinomycetes</taxon>
        <taxon>Kitasatosporales</taxon>
        <taxon>Streptomycetaceae</taxon>
        <taxon>Streptomyces</taxon>
    </lineage>
</organism>
<dbReference type="EMBL" id="JBHSFH010000007">
    <property type="protein sequence ID" value="MFC4495871.1"/>
    <property type="molecule type" value="Genomic_DNA"/>
</dbReference>
<evidence type="ECO:0000256" key="1">
    <source>
        <dbReference type="SAM" id="MobiDB-lite"/>
    </source>
</evidence>
<dbReference type="SUPFAM" id="SSF46894">
    <property type="entry name" value="C-terminal effector domain of the bipartite response regulators"/>
    <property type="match status" value="1"/>
</dbReference>
<gene>
    <name evidence="3" type="ORF">ACFPA8_17225</name>
</gene>
<dbReference type="Gene3D" id="1.10.10.10">
    <property type="entry name" value="Winged helix-like DNA-binding domain superfamily/Winged helix DNA-binding domain"/>
    <property type="match status" value="1"/>
</dbReference>